<comment type="caution">
    <text evidence="3">The sequence shown here is derived from an EMBL/GenBank/DDBJ whole genome shotgun (WGS) entry which is preliminary data.</text>
</comment>
<protein>
    <recommendedName>
        <fullName evidence="2">DUF6895 domain-containing protein</fullName>
    </recommendedName>
</protein>
<dbReference type="EMBL" id="JACXYU010000007">
    <property type="protein sequence ID" value="MBD3932967.1"/>
    <property type="molecule type" value="Genomic_DNA"/>
</dbReference>
<dbReference type="InterPro" id="IPR054190">
    <property type="entry name" value="DUF6895"/>
</dbReference>
<evidence type="ECO:0000259" key="2">
    <source>
        <dbReference type="Pfam" id="PF21836"/>
    </source>
</evidence>
<organism evidence="3 4">
    <name type="scientific">Streptomyces chumphonensis</name>
    <dbReference type="NCBI Taxonomy" id="1214925"/>
    <lineage>
        <taxon>Bacteria</taxon>
        <taxon>Bacillati</taxon>
        <taxon>Actinomycetota</taxon>
        <taxon>Actinomycetes</taxon>
        <taxon>Kitasatosporales</taxon>
        <taxon>Streptomycetaceae</taxon>
        <taxon>Streptomyces</taxon>
    </lineage>
</organism>
<reference evidence="3" key="1">
    <citation type="submission" date="2020-09" db="EMBL/GenBank/DDBJ databases">
        <title>Secondary metabolite and genome analysis of marine Streptomyces chumphonensis KK1-2T.</title>
        <authorList>
            <person name="Phongsopitanun W."/>
            <person name="Kanchanasin P."/>
            <person name="Pittayakhajonwut P."/>
            <person name="Suwanborirux K."/>
            <person name="Tanasupawat S."/>
        </authorList>
    </citation>
    <scope>NUCLEOTIDE SEQUENCE</scope>
    <source>
        <strain evidence="3">KK1-2</strain>
    </source>
</reference>
<dbReference type="Proteomes" id="UP000632289">
    <property type="component" value="Unassembled WGS sequence"/>
</dbReference>
<evidence type="ECO:0000256" key="1">
    <source>
        <dbReference type="SAM" id="MobiDB-lite"/>
    </source>
</evidence>
<feature type="region of interest" description="Disordered" evidence="1">
    <location>
        <begin position="306"/>
        <end position="329"/>
    </location>
</feature>
<accession>A0A927F1H7</accession>
<dbReference type="RefSeq" id="WP_191210258.1">
    <property type="nucleotide sequence ID" value="NZ_BAABKL010000050.1"/>
</dbReference>
<proteinExistence type="predicted"/>
<keyword evidence="4" id="KW-1185">Reference proteome</keyword>
<dbReference type="AlphaFoldDB" id="A0A927F1H7"/>
<feature type="domain" description="DUF6895" evidence="2">
    <location>
        <begin position="21"/>
        <end position="300"/>
    </location>
</feature>
<gene>
    <name evidence="3" type="ORF">IF129_15585</name>
</gene>
<dbReference type="Pfam" id="PF21836">
    <property type="entry name" value="DUF6895"/>
    <property type="match status" value="1"/>
</dbReference>
<name>A0A927F1H7_9ACTN</name>
<evidence type="ECO:0000313" key="3">
    <source>
        <dbReference type="EMBL" id="MBD3932967.1"/>
    </source>
</evidence>
<evidence type="ECO:0000313" key="4">
    <source>
        <dbReference type="Proteomes" id="UP000632289"/>
    </source>
</evidence>
<sequence>MSAADAPVDAPTGSGVQAAVLRRALGWLSAHRERFRPPPDAAERAEPDVTVKPLGELAELMAAVLRRTAPGGQEHALAGELLEAAWDASGRGELFLALARAEPHATYPLEMYAAFAGAGRRHAGFEAFARSAAATRSWHCTEREPTRALAVLGAERRLGLAPHTDPAAVAAGTWLGGLPEPWAFESRSGYAATHHVFHVTRWGAAPELLPADVRGHLAAWLPAWTVACLEEESWDLAGELLAVRACLPEPPPADAEWAAYAAGQGPDGVVAPRGPAPEATDEAAFRACYHPTLVAAFAAALTLTSTPADPADPALPDPAALSPSAGGRP</sequence>